<dbReference type="AlphaFoldDB" id="A0A9W7DKW3"/>
<evidence type="ECO:0000256" key="1">
    <source>
        <dbReference type="ARBA" id="ARBA00004123"/>
    </source>
</evidence>
<evidence type="ECO:0000313" key="12">
    <source>
        <dbReference type="Proteomes" id="UP001165063"/>
    </source>
</evidence>
<sequence>MFIVHTNHNFNASHKLHTSNMPELLKIKHPVDSNVYLNNWLKTFLCQLSDRNVQENNTNTKLASSFKPIYNLTNDGGKALKILSTYPTSKSFTRDFELPLIACDSFCKVLCILSENGISDFERKEKASALSQLLHSVILVEEFKVSFINDYQVYLMFRRLQLRQTNSSSERNHQSTFNMSYIARFALITITKFEIISRDKVALTDGRSVPFVYFDTEYKRLFERISAESDSEPESQDDNDLLDPFPTF</sequence>
<dbReference type="GO" id="GO:0007004">
    <property type="term" value="P:telomere maintenance via telomerase"/>
    <property type="evidence" value="ECO:0007669"/>
    <property type="project" value="InterPro"/>
</dbReference>
<evidence type="ECO:0000256" key="7">
    <source>
        <dbReference type="ARBA" id="ARBA00023906"/>
    </source>
</evidence>
<evidence type="ECO:0000259" key="10">
    <source>
        <dbReference type="Pfam" id="PF10341"/>
    </source>
</evidence>
<evidence type="ECO:0000256" key="2">
    <source>
        <dbReference type="ARBA" id="ARBA00004574"/>
    </source>
</evidence>
<reference evidence="11" key="1">
    <citation type="submission" date="2023-04" db="EMBL/GenBank/DDBJ databases">
        <title>Ambrosiozyma monospora NBRC 1965.</title>
        <authorList>
            <person name="Ichikawa N."/>
            <person name="Sato H."/>
            <person name="Tonouchi N."/>
        </authorList>
    </citation>
    <scope>NUCLEOTIDE SEQUENCE</scope>
    <source>
        <strain evidence="11">NBRC 1965</strain>
    </source>
</reference>
<keyword evidence="3" id="KW-0158">Chromosome</keyword>
<feature type="compositionally biased region" description="Acidic residues" evidence="9">
    <location>
        <begin position="229"/>
        <end position="241"/>
    </location>
</feature>
<evidence type="ECO:0000256" key="6">
    <source>
        <dbReference type="ARBA" id="ARBA00023777"/>
    </source>
</evidence>
<dbReference type="GO" id="GO:0005697">
    <property type="term" value="C:telomerase holoenzyme complex"/>
    <property type="evidence" value="ECO:0007669"/>
    <property type="project" value="InterPro"/>
</dbReference>
<dbReference type="GO" id="GO:0000781">
    <property type="term" value="C:chromosome, telomeric region"/>
    <property type="evidence" value="ECO:0007669"/>
    <property type="project" value="UniProtKB-SubCell"/>
</dbReference>
<dbReference type="Pfam" id="PF10341">
    <property type="entry name" value="TPP1"/>
    <property type="match status" value="1"/>
</dbReference>
<dbReference type="Gene3D" id="2.40.50.960">
    <property type="match status" value="1"/>
</dbReference>
<dbReference type="Proteomes" id="UP001165063">
    <property type="component" value="Unassembled WGS sequence"/>
</dbReference>
<comment type="caution">
    <text evidence="11">The sequence shown here is derived from an EMBL/GenBank/DDBJ whole genome shotgun (WGS) entry which is preliminary data.</text>
</comment>
<dbReference type="EMBL" id="BSXU01007711">
    <property type="protein sequence ID" value="GMG56494.1"/>
    <property type="molecule type" value="Genomic_DNA"/>
</dbReference>
<dbReference type="InterPro" id="IPR019437">
    <property type="entry name" value="TPP1/Est3"/>
</dbReference>
<protein>
    <recommendedName>
        <fullName evidence="7">Telomere replication protein EST3</fullName>
    </recommendedName>
</protein>
<evidence type="ECO:0000256" key="9">
    <source>
        <dbReference type="SAM" id="MobiDB-lite"/>
    </source>
</evidence>
<proteinExistence type="inferred from homology"/>
<name>A0A9W7DKW3_AMBMO</name>
<keyword evidence="12" id="KW-1185">Reference proteome</keyword>
<keyword evidence="5" id="KW-0539">Nucleus</keyword>
<comment type="function">
    <text evidence="8">Component of the telomerase complex involved in telomere replication. Stimulates RNA/DNA heteroduplex unwinding which favors the telomere replication by the telomerase.</text>
</comment>
<gene>
    <name evidence="11" type="ORF">Amon01_000856100</name>
</gene>
<evidence type="ECO:0000256" key="4">
    <source>
        <dbReference type="ARBA" id="ARBA00022895"/>
    </source>
</evidence>
<evidence type="ECO:0000256" key="3">
    <source>
        <dbReference type="ARBA" id="ARBA00022454"/>
    </source>
</evidence>
<evidence type="ECO:0000256" key="5">
    <source>
        <dbReference type="ARBA" id="ARBA00023242"/>
    </source>
</evidence>
<dbReference type="GO" id="GO:0042162">
    <property type="term" value="F:telomeric DNA binding"/>
    <property type="evidence" value="ECO:0007669"/>
    <property type="project" value="InterPro"/>
</dbReference>
<feature type="region of interest" description="Disordered" evidence="9">
    <location>
        <begin position="227"/>
        <end position="248"/>
    </location>
</feature>
<evidence type="ECO:0000313" key="11">
    <source>
        <dbReference type="EMBL" id="GMG56494.1"/>
    </source>
</evidence>
<evidence type="ECO:0000256" key="8">
    <source>
        <dbReference type="ARBA" id="ARBA00024878"/>
    </source>
</evidence>
<comment type="similarity">
    <text evidence="6">Belongs to the EST3 family.</text>
</comment>
<keyword evidence="4" id="KW-0779">Telomere</keyword>
<comment type="subcellular location">
    <subcellularLocation>
        <location evidence="2">Chromosome</location>
        <location evidence="2">Telomere</location>
    </subcellularLocation>
    <subcellularLocation>
        <location evidence="1">Nucleus</location>
    </subcellularLocation>
</comment>
<feature type="domain" description="Shelterin complex subunit TPP1/Est3" evidence="10">
    <location>
        <begin position="39"/>
        <end position="205"/>
    </location>
</feature>
<organism evidence="11 12">
    <name type="scientific">Ambrosiozyma monospora</name>
    <name type="common">Yeast</name>
    <name type="synonym">Endomycopsis monosporus</name>
    <dbReference type="NCBI Taxonomy" id="43982"/>
    <lineage>
        <taxon>Eukaryota</taxon>
        <taxon>Fungi</taxon>
        <taxon>Dikarya</taxon>
        <taxon>Ascomycota</taxon>
        <taxon>Saccharomycotina</taxon>
        <taxon>Pichiomycetes</taxon>
        <taxon>Pichiales</taxon>
        <taxon>Pichiaceae</taxon>
        <taxon>Ambrosiozyma</taxon>
    </lineage>
</organism>
<accession>A0A9W7DKW3</accession>